<dbReference type="AlphaFoldDB" id="A0A060N8I3"/>
<gene>
    <name evidence="1" type="ORF">CBO05P1_024</name>
</gene>
<protein>
    <recommendedName>
        <fullName evidence="2">Zinc-ribbon domain-containing protein</fullName>
    </recommendedName>
</protein>
<dbReference type="RefSeq" id="WP_043013397.1">
    <property type="nucleotide sequence ID" value="NZ_BA000058.1"/>
</dbReference>
<accession>A0A060N8I3</accession>
<proteinExistence type="predicted"/>
<sequence>MKTCKMQEKFEKEVYDLVEDEYSVVGKYIKGSIKIKMKHNKCEHEWDVIPNKFLQGTRCPECHRGGKKSHEKFVKEVFELVGDEYTVLGKYIKSSKKVRMKHNICGYDEWNVVPDNFLRGTRCPKCAYERISKAQIEKHKK</sequence>
<dbReference type="HOGENOM" id="CLU_1822001_0_0_9"/>
<reference evidence="1" key="1">
    <citation type="submission" date="2013-10" db="EMBL/GenBank/DDBJ databases">
        <title>Draft genome sequence of Clostridium botulinum type B strain Osaka05.</title>
        <authorList>
            <person name="Sakaguchi Y."/>
            <person name="Hosomi K."/>
            <person name="Uchiyama J."/>
            <person name="Ogura Y."/>
            <person name="Sakaguchi M."/>
            <person name="Kohda T."/>
            <person name="Mukamoto M."/>
            <person name="Misawa N."/>
            <person name="Matsuzaki S."/>
            <person name="Hayashi T."/>
            <person name="Kozaki S."/>
        </authorList>
    </citation>
    <scope>NUCLEOTIDE SEQUENCE</scope>
    <source>
        <strain evidence="1">Osaka05</strain>
    </source>
</reference>
<dbReference type="EMBL" id="BA000058">
    <property type="protein sequence ID" value="BAO04743.1"/>
    <property type="molecule type" value="Genomic_DNA"/>
</dbReference>
<evidence type="ECO:0008006" key="2">
    <source>
        <dbReference type="Google" id="ProtNLM"/>
    </source>
</evidence>
<name>A0A060N8I3_CLOBO</name>
<evidence type="ECO:0000313" key="1">
    <source>
        <dbReference type="EMBL" id="BAO04743.1"/>
    </source>
</evidence>
<organism evidence="1">
    <name type="scientific">Clostridium botulinum B str. Osaka05</name>
    <dbReference type="NCBI Taxonomy" id="1407017"/>
    <lineage>
        <taxon>Bacteria</taxon>
        <taxon>Bacillati</taxon>
        <taxon>Bacillota</taxon>
        <taxon>Clostridia</taxon>
        <taxon>Eubacteriales</taxon>
        <taxon>Clostridiaceae</taxon>
        <taxon>Clostridium</taxon>
    </lineage>
</organism>
<dbReference type="Proteomes" id="UP000054164">
    <property type="component" value="Unassembled WGS sequence"/>
</dbReference>